<proteinExistence type="inferred from homology"/>
<evidence type="ECO:0000256" key="2">
    <source>
        <dbReference type="ARBA" id="ARBA00007495"/>
    </source>
</evidence>
<evidence type="ECO:0000313" key="13">
    <source>
        <dbReference type="Proteomes" id="UP000265800"/>
    </source>
</evidence>
<keyword evidence="3 12" id="KW-0858">Xylan degradation</keyword>
<dbReference type="PROSITE" id="PS51760">
    <property type="entry name" value="GH10_2"/>
    <property type="match status" value="1"/>
</dbReference>
<dbReference type="PRINTS" id="PR00134">
    <property type="entry name" value="GLHYDRLASE10"/>
</dbReference>
<gene>
    <name evidence="12" type="primary">xynZ</name>
    <name evidence="12" type="ORF">Mlute_01191</name>
</gene>
<dbReference type="InterPro" id="IPR001000">
    <property type="entry name" value="GH10_dom"/>
</dbReference>
<keyword evidence="7 9" id="KW-0326">Glycosidase</keyword>
<evidence type="ECO:0000256" key="10">
    <source>
        <dbReference type="SAM" id="SignalP"/>
    </source>
</evidence>
<keyword evidence="5 9" id="KW-0378">Hydrolase</keyword>
<keyword evidence="8 9" id="KW-0624">Polysaccharide degradation</keyword>
<accession>A0A399EQ02</accession>
<keyword evidence="6 9" id="KW-0119">Carbohydrate metabolism</keyword>
<organism evidence="12 13">
    <name type="scientific">Meiothermus luteus</name>
    <dbReference type="NCBI Taxonomy" id="2026184"/>
    <lineage>
        <taxon>Bacteria</taxon>
        <taxon>Thermotogati</taxon>
        <taxon>Deinococcota</taxon>
        <taxon>Deinococci</taxon>
        <taxon>Thermales</taxon>
        <taxon>Thermaceae</taxon>
        <taxon>Meiothermus</taxon>
    </lineage>
</organism>
<dbReference type="EMBL" id="QWKZ01000029">
    <property type="protein sequence ID" value="RIH86744.1"/>
    <property type="molecule type" value="Genomic_DNA"/>
</dbReference>
<sequence length="332" mass="37641">MPFRLWSLMLMCLLMALAQSGPPLRALAEKRNFQIGAAVEPSLLLQEPEYARILAQEFNLVVAENVMKWGALQTSRGQYNFALADLLMDFAQKNRMAVRGHTLVWHQQLPRWMYGSFSPAEMEAILREHIQTVVGRYRGRIAYWDVVNEAVGDDAKLRPTPFEVLPDYLEKAFRLAREADPQAKLFYNDYGAEGLGPKSDAIYALLKGLKERGVPLDGVGFQVHVDLGFSPGAVRMAENLERFARLGLEIHITEMDVRLSGPGSRAERLEKQAQVYREVMRVCLGQPRCKAFTLWGFTDAHSWRSASEPLIFDADYKPKPAYLALQQALQRP</sequence>
<evidence type="ECO:0000256" key="8">
    <source>
        <dbReference type="ARBA" id="ARBA00023326"/>
    </source>
</evidence>
<name>A0A399EQ02_9DEIN</name>
<dbReference type="GO" id="GO:0031176">
    <property type="term" value="F:endo-1,4-beta-xylanase activity"/>
    <property type="evidence" value="ECO:0007669"/>
    <property type="project" value="UniProtKB-EC"/>
</dbReference>
<dbReference type="RefSeq" id="WP_245958867.1">
    <property type="nucleotide sequence ID" value="NZ_QWKZ01000029.1"/>
</dbReference>
<evidence type="ECO:0000259" key="11">
    <source>
        <dbReference type="PROSITE" id="PS51760"/>
    </source>
</evidence>
<feature type="domain" description="GH10" evidence="11">
    <location>
        <begin position="18"/>
        <end position="328"/>
    </location>
</feature>
<evidence type="ECO:0000256" key="7">
    <source>
        <dbReference type="ARBA" id="ARBA00023295"/>
    </source>
</evidence>
<keyword evidence="13" id="KW-1185">Reference proteome</keyword>
<comment type="caution">
    <text evidence="12">The sequence shown here is derived from an EMBL/GenBank/DDBJ whole genome shotgun (WGS) entry which is preliminary data.</text>
</comment>
<dbReference type="AlphaFoldDB" id="A0A399EQ02"/>
<dbReference type="InterPro" id="IPR017853">
    <property type="entry name" value="GH"/>
</dbReference>
<dbReference type="Proteomes" id="UP000265800">
    <property type="component" value="Unassembled WGS sequence"/>
</dbReference>
<dbReference type="Pfam" id="PF00331">
    <property type="entry name" value="Glyco_hydro_10"/>
    <property type="match status" value="1"/>
</dbReference>
<feature type="signal peptide" evidence="10">
    <location>
        <begin position="1"/>
        <end position="20"/>
    </location>
</feature>
<evidence type="ECO:0000256" key="1">
    <source>
        <dbReference type="ARBA" id="ARBA00000681"/>
    </source>
</evidence>
<dbReference type="InterPro" id="IPR044846">
    <property type="entry name" value="GH10"/>
</dbReference>
<keyword evidence="4 10" id="KW-0732">Signal</keyword>
<comment type="catalytic activity">
    <reaction evidence="1 9">
        <text>Endohydrolysis of (1-&gt;4)-beta-D-xylosidic linkages in xylans.</text>
        <dbReference type="EC" id="3.2.1.8"/>
    </reaction>
</comment>
<dbReference type="PANTHER" id="PTHR31490:SF88">
    <property type="entry name" value="BETA-XYLANASE"/>
    <property type="match status" value="1"/>
</dbReference>
<reference evidence="12 13" key="1">
    <citation type="submission" date="2018-08" db="EMBL/GenBank/DDBJ databases">
        <title>Meiothermus luteus KCTC 52599 genome sequencing project.</title>
        <authorList>
            <person name="Da Costa M.S."/>
            <person name="Albuquerque L."/>
            <person name="Raposo P."/>
            <person name="Froufe H.J.C."/>
            <person name="Barroso C.S."/>
            <person name="Egas C."/>
        </authorList>
    </citation>
    <scope>NUCLEOTIDE SEQUENCE [LARGE SCALE GENOMIC DNA]</scope>
    <source>
        <strain evidence="12 13">KCTC 52599</strain>
    </source>
</reference>
<comment type="similarity">
    <text evidence="2 9">Belongs to the glycosyl hydrolase 10 (cellulase F) family.</text>
</comment>
<dbReference type="EC" id="3.2.1.8" evidence="9"/>
<evidence type="ECO:0000256" key="5">
    <source>
        <dbReference type="ARBA" id="ARBA00022801"/>
    </source>
</evidence>
<dbReference type="SMART" id="SM00633">
    <property type="entry name" value="Glyco_10"/>
    <property type="match status" value="1"/>
</dbReference>
<dbReference type="GO" id="GO:0045493">
    <property type="term" value="P:xylan catabolic process"/>
    <property type="evidence" value="ECO:0007669"/>
    <property type="project" value="UniProtKB-KW"/>
</dbReference>
<protein>
    <recommendedName>
        <fullName evidence="9">Beta-xylanase</fullName>
        <ecNumber evidence="9">3.2.1.8</ecNumber>
    </recommendedName>
</protein>
<dbReference type="Gene3D" id="3.20.20.80">
    <property type="entry name" value="Glycosidases"/>
    <property type="match status" value="1"/>
</dbReference>
<evidence type="ECO:0000256" key="4">
    <source>
        <dbReference type="ARBA" id="ARBA00022729"/>
    </source>
</evidence>
<evidence type="ECO:0000256" key="6">
    <source>
        <dbReference type="ARBA" id="ARBA00023277"/>
    </source>
</evidence>
<evidence type="ECO:0000313" key="12">
    <source>
        <dbReference type="EMBL" id="RIH86744.1"/>
    </source>
</evidence>
<dbReference type="PANTHER" id="PTHR31490">
    <property type="entry name" value="GLYCOSYL HYDROLASE"/>
    <property type="match status" value="1"/>
</dbReference>
<dbReference type="SUPFAM" id="SSF51445">
    <property type="entry name" value="(Trans)glycosidases"/>
    <property type="match status" value="1"/>
</dbReference>
<feature type="chain" id="PRO_5017368493" description="Beta-xylanase" evidence="10">
    <location>
        <begin position="21"/>
        <end position="332"/>
    </location>
</feature>
<evidence type="ECO:0000256" key="9">
    <source>
        <dbReference type="RuleBase" id="RU361174"/>
    </source>
</evidence>
<evidence type="ECO:0000256" key="3">
    <source>
        <dbReference type="ARBA" id="ARBA00022651"/>
    </source>
</evidence>